<accession>A0ABU1T8B5</accession>
<dbReference type="Proteomes" id="UP001247620">
    <property type="component" value="Unassembled WGS sequence"/>
</dbReference>
<proteinExistence type="inferred from homology"/>
<keyword evidence="5 6" id="KW-0472">Membrane</keyword>
<feature type="transmembrane region" description="Helical" evidence="6">
    <location>
        <begin position="217"/>
        <end position="235"/>
    </location>
</feature>
<dbReference type="RefSeq" id="WP_310093249.1">
    <property type="nucleotide sequence ID" value="NZ_JAVDUU010000001.1"/>
</dbReference>
<comment type="similarity">
    <text evidence="2">Belongs to the TMEM19 family.</text>
</comment>
<feature type="transmembrane region" description="Helical" evidence="6">
    <location>
        <begin position="88"/>
        <end position="105"/>
    </location>
</feature>
<evidence type="ECO:0000256" key="3">
    <source>
        <dbReference type="ARBA" id="ARBA00022692"/>
    </source>
</evidence>
<keyword evidence="4 6" id="KW-1133">Transmembrane helix</keyword>
<feature type="transmembrane region" description="Helical" evidence="6">
    <location>
        <begin position="182"/>
        <end position="205"/>
    </location>
</feature>
<evidence type="ECO:0000313" key="7">
    <source>
        <dbReference type="EMBL" id="MDR6941471.1"/>
    </source>
</evidence>
<dbReference type="PANTHER" id="PTHR13353:SF5">
    <property type="entry name" value="TRANSMEMBRANE PROTEIN 19"/>
    <property type="match status" value="1"/>
</dbReference>
<evidence type="ECO:0000256" key="4">
    <source>
        <dbReference type="ARBA" id="ARBA00022989"/>
    </source>
</evidence>
<evidence type="ECO:0000256" key="5">
    <source>
        <dbReference type="ARBA" id="ARBA00023136"/>
    </source>
</evidence>
<feature type="transmembrane region" description="Helical" evidence="6">
    <location>
        <begin position="150"/>
        <end position="176"/>
    </location>
</feature>
<keyword evidence="3 6" id="KW-0812">Transmembrane</keyword>
<evidence type="ECO:0000256" key="2">
    <source>
        <dbReference type="ARBA" id="ARBA00009012"/>
    </source>
</evidence>
<comment type="subcellular location">
    <subcellularLocation>
        <location evidence="1">Membrane</location>
        <topology evidence="1">Multi-pass membrane protein</topology>
    </subcellularLocation>
</comment>
<dbReference type="PANTHER" id="PTHR13353">
    <property type="entry name" value="TRANSMEMBRANE PROTEIN 19"/>
    <property type="match status" value="1"/>
</dbReference>
<name>A0ABU1T8B5_9SPHI</name>
<evidence type="ECO:0000256" key="6">
    <source>
        <dbReference type="SAM" id="Phobius"/>
    </source>
</evidence>
<gene>
    <name evidence="7" type="ORF">J2W55_001299</name>
</gene>
<evidence type="ECO:0000256" key="1">
    <source>
        <dbReference type="ARBA" id="ARBA00004141"/>
    </source>
</evidence>
<dbReference type="InterPro" id="IPR002794">
    <property type="entry name" value="DUF92_TMEM19"/>
</dbReference>
<dbReference type="Pfam" id="PF01940">
    <property type="entry name" value="DUF92"/>
    <property type="match status" value="1"/>
</dbReference>
<sequence length="236" mass="25124">MLSQYGLLALILISGIAYSVSARKLTPVAAITGAVVACFVFAGAGYTGIAMMTTFFILGSGATSWQRHKKQGFTNPEEHKKGRTASQVLANAGVGAIAGLLSQLLPLYTHLFVLMMAASFASATADTLSSELGTVYGRRFFNIITWRPDACGLDGVISLEGTLIGVVGCVIIAIVYTMGFGWNIWSISIIIAGTIGNLFDSILGATLERRNYIGNNMVNFLNTLTAALVMLMIYFI</sequence>
<protein>
    <submittedName>
        <fullName evidence="7">Uncharacterized protein (TIGR00297 family)</fullName>
    </submittedName>
</protein>
<comment type="caution">
    <text evidence="7">The sequence shown here is derived from an EMBL/GenBank/DDBJ whole genome shotgun (WGS) entry which is preliminary data.</text>
</comment>
<organism evidence="7 8">
    <name type="scientific">Mucilaginibacter pocheonensis</name>
    <dbReference type="NCBI Taxonomy" id="398050"/>
    <lineage>
        <taxon>Bacteria</taxon>
        <taxon>Pseudomonadati</taxon>
        <taxon>Bacteroidota</taxon>
        <taxon>Sphingobacteriia</taxon>
        <taxon>Sphingobacteriales</taxon>
        <taxon>Sphingobacteriaceae</taxon>
        <taxon>Mucilaginibacter</taxon>
    </lineage>
</organism>
<evidence type="ECO:0000313" key="8">
    <source>
        <dbReference type="Proteomes" id="UP001247620"/>
    </source>
</evidence>
<feature type="transmembrane region" description="Helical" evidence="6">
    <location>
        <begin position="32"/>
        <end position="59"/>
    </location>
</feature>
<dbReference type="EMBL" id="JAVDUU010000001">
    <property type="protein sequence ID" value="MDR6941471.1"/>
    <property type="molecule type" value="Genomic_DNA"/>
</dbReference>
<reference evidence="7 8" key="1">
    <citation type="submission" date="2023-07" db="EMBL/GenBank/DDBJ databases">
        <title>Sorghum-associated microbial communities from plants grown in Nebraska, USA.</title>
        <authorList>
            <person name="Schachtman D."/>
        </authorList>
    </citation>
    <scope>NUCLEOTIDE SEQUENCE [LARGE SCALE GENOMIC DNA]</scope>
    <source>
        <strain evidence="7 8">3262</strain>
    </source>
</reference>
<keyword evidence="8" id="KW-1185">Reference proteome</keyword>